<feature type="region of interest" description="Disordered" evidence="1">
    <location>
        <begin position="15"/>
        <end position="58"/>
    </location>
</feature>
<name>A0A2C6KIU4_9APIC</name>
<accession>A0A2C6KIU4</accession>
<evidence type="ECO:0000313" key="3">
    <source>
        <dbReference type="Proteomes" id="UP000221165"/>
    </source>
</evidence>
<protein>
    <submittedName>
        <fullName evidence="2">Mob1 phocein family protein</fullName>
    </submittedName>
</protein>
<evidence type="ECO:0000256" key="1">
    <source>
        <dbReference type="SAM" id="MobiDB-lite"/>
    </source>
</evidence>
<feature type="compositionally biased region" description="Basic and acidic residues" evidence="1">
    <location>
        <begin position="47"/>
        <end position="57"/>
    </location>
</feature>
<dbReference type="Proteomes" id="UP000221165">
    <property type="component" value="Unassembled WGS sequence"/>
</dbReference>
<sequence length="90" mass="10036">MNYLTSWRLPRASARKAAVETTGQPVTNCKKSQRFHQPARNQDYDQDSGRNSEHEGFLAHPPRWAMTLTAARASLGNQVLPLAVKMPATC</sequence>
<dbReference type="EMBL" id="MIGC01005341">
    <property type="protein sequence ID" value="PHJ17029.1"/>
    <property type="molecule type" value="Genomic_DNA"/>
</dbReference>
<feature type="compositionally biased region" description="Polar residues" evidence="1">
    <location>
        <begin position="21"/>
        <end position="30"/>
    </location>
</feature>
<evidence type="ECO:0000313" key="2">
    <source>
        <dbReference type="EMBL" id="PHJ17029.1"/>
    </source>
</evidence>
<dbReference type="VEuPathDB" id="ToxoDB:CSUI_009155"/>
<dbReference type="RefSeq" id="XP_067918754.1">
    <property type="nucleotide sequence ID" value="XM_068069273.1"/>
</dbReference>
<organism evidence="2 3">
    <name type="scientific">Cystoisospora suis</name>
    <dbReference type="NCBI Taxonomy" id="483139"/>
    <lineage>
        <taxon>Eukaryota</taxon>
        <taxon>Sar</taxon>
        <taxon>Alveolata</taxon>
        <taxon>Apicomplexa</taxon>
        <taxon>Conoidasida</taxon>
        <taxon>Coccidia</taxon>
        <taxon>Eucoccidiorida</taxon>
        <taxon>Eimeriorina</taxon>
        <taxon>Sarcocystidae</taxon>
        <taxon>Cystoisospora</taxon>
    </lineage>
</organism>
<dbReference type="OrthoDB" id="328421at2759"/>
<keyword evidence="3" id="KW-1185">Reference proteome</keyword>
<comment type="caution">
    <text evidence="2">The sequence shown here is derived from an EMBL/GenBank/DDBJ whole genome shotgun (WGS) entry which is preliminary data.</text>
</comment>
<gene>
    <name evidence="2" type="ORF">CSUI_009155</name>
</gene>
<dbReference type="AlphaFoldDB" id="A0A2C6KIU4"/>
<feature type="non-terminal residue" evidence="2">
    <location>
        <position position="90"/>
    </location>
</feature>
<reference evidence="2 3" key="1">
    <citation type="journal article" date="2017" name="Int. J. Parasitol.">
        <title>The genome of the protozoan parasite Cystoisospora suis and a reverse vaccinology approach to identify vaccine candidates.</title>
        <authorList>
            <person name="Palmieri N."/>
            <person name="Shrestha A."/>
            <person name="Ruttkowski B."/>
            <person name="Beck T."/>
            <person name="Vogl C."/>
            <person name="Tomley F."/>
            <person name="Blake D.P."/>
            <person name="Joachim A."/>
        </authorList>
    </citation>
    <scope>NUCLEOTIDE SEQUENCE [LARGE SCALE GENOMIC DNA]</scope>
    <source>
        <strain evidence="2 3">Wien I</strain>
    </source>
</reference>
<proteinExistence type="predicted"/>
<dbReference type="GeneID" id="94432484"/>